<dbReference type="GO" id="GO:0005737">
    <property type="term" value="C:cytoplasm"/>
    <property type="evidence" value="ECO:0000318"/>
    <property type="project" value="GO_Central"/>
</dbReference>
<accession>A9UYD5</accession>
<dbReference type="PANTHER" id="PTHR44899">
    <property type="entry name" value="CAMK FAMILY PROTEIN KINASE"/>
    <property type="match status" value="1"/>
</dbReference>
<dbReference type="Pfam" id="PF00069">
    <property type="entry name" value="Pkinase"/>
    <property type="match status" value="1"/>
</dbReference>
<evidence type="ECO:0000256" key="9">
    <source>
        <dbReference type="PROSITE-ProRule" id="PRU10141"/>
    </source>
</evidence>
<dbReference type="EC" id="2.7.11.1" evidence="1"/>
<dbReference type="InterPro" id="IPR051131">
    <property type="entry name" value="NEK_Ser/Thr_kinase_NIMA"/>
</dbReference>
<dbReference type="GO" id="GO:0005524">
    <property type="term" value="F:ATP binding"/>
    <property type="evidence" value="ECO:0007669"/>
    <property type="project" value="UniProtKB-UniRule"/>
</dbReference>
<dbReference type="KEGG" id="mbr:MONBRDRAFT_25087"/>
<sequence>MEDVTKWLAQHHYNVERQIGRGSYGSVYLVHQTKRTSKSKYVVKVMDCRLLNNALLAERESQLLSKLSHPNIVKHRDSFKSPSGDELCIVMQYCEGGDLYTRIKQQASAGALFPENQIMDWFCQITLALQYLHSQNVLHRDLKTQNIFLTRSDIIKVGDLGIARQLENSEDMASTMIGTPYYMAPELLSQEEYNHKSDIWSLGCCLYELTTLKPAFSANNLSKLLIKVLQDTVPRIPLAYSDDLNAFNMSLLQREAELRPSTQMILSDRFVKRHMQRLVDETMRYAQPVSCYWLYQYWQER</sequence>
<name>A9UYD5_MONBE</name>
<evidence type="ECO:0000256" key="5">
    <source>
        <dbReference type="ARBA" id="ARBA00022777"/>
    </source>
</evidence>
<evidence type="ECO:0000256" key="1">
    <source>
        <dbReference type="ARBA" id="ARBA00012513"/>
    </source>
</evidence>
<dbReference type="FunCoup" id="A9UYD5">
    <property type="interactions" value="393"/>
</dbReference>
<dbReference type="PROSITE" id="PS50011">
    <property type="entry name" value="PROTEIN_KINASE_DOM"/>
    <property type="match status" value="1"/>
</dbReference>
<comment type="catalytic activity">
    <reaction evidence="8">
        <text>L-seryl-[protein] + ATP = O-phospho-L-seryl-[protein] + ADP + H(+)</text>
        <dbReference type="Rhea" id="RHEA:17989"/>
        <dbReference type="Rhea" id="RHEA-COMP:9863"/>
        <dbReference type="Rhea" id="RHEA-COMP:11604"/>
        <dbReference type="ChEBI" id="CHEBI:15378"/>
        <dbReference type="ChEBI" id="CHEBI:29999"/>
        <dbReference type="ChEBI" id="CHEBI:30616"/>
        <dbReference type="ChEBI" id="CHEBI:83421"/>
        <dbReference type="ChEBI" id="CHEBI:456216"/>
        <dbReference type="EC" id="2.7.11.1"/>
    </reaction>
</comment>
<keyword evidence="5" id="KW-0418">Kinase</keyword>
<reference evidence="12 13" key="1">
    <citation type="journal article" date="2008" name="Nature">
        <title>The genome of the choanoflagellate Monosiga brevicollis and the origin of metazoans.</title>
        <authorList>
            <consortium name="JGI Sequencing"/>
            <person name="King N."/>
            <person name="Westbrook M.J."/>
            <person name="Young S.L."/>
            <person name="Kuo A."/>
            <person name="Abedin M."/>
            <person name="Chapman J."/>
            <person name="Fairclough S."/>
            <person name="Hellsten U."/>
            <person name="Isogai Y."/>
            <person name="Letunic I."/>
            <person name="Marr M."/>
            <person name="Pincus D."/>
            <person name="Putnam N."/>
            <person name="Rokas A."/>
            <person name="Wright K.J."/>
            <person name="Zuzow R."/>
            <person name="Dirks W."/>
            <person name="Good M."/>
            <person name="Goodstein D."/>
            <person name="Lemons D."/>
            <person name="Li W."/>
            <person name="Lyons J.B."/>
            <person name="Morris A."/>
            <person name="Nichols S."/>
            <person name="Richter D.J."/>
            <person name="Salamov A."/>
            <person name="Bork P."/>
            <person name="Lim W.A."/>
            <person name="Manning G."/>
            <person name="Miller W.T."/>
            <person name="McGinnis W."/>
            <person name="Shapiro H."/>
            <person name="Tjian R."/>
            <person name="Grigoriev I.V."/>
            <person name="Rokhsar D."/>
        </authorList>
    </citation>
    <scope>NUCLEOTIDE SEQUENCE [LARGE SCALE GENOMIC DNA]</scope>
    <source>
        <strain evidence="13">MX1 / ATCC 50154</strain>
    </source>
</reference>
<keyword evidence="2 10" id="KW-0723">Serine/threonine-protein kinase</keyword>
<dbReference type="STRING" id="81824.A9UYD5"/>
<dbReference type="GeneID" id="5890809"/>
<dbReference type="PROSITE" id="PS00108">
    <property type="entry name" value="PROTEIN_KINASE_ST"/>
    <property type="match status" value="1"/>
</dbReference>
<feature type="binding site" evidence="9">
    <location>
        <position position="44"/>
    </location>
    <ligand>
        <name>ATP</name>
        <dbReference type="ChEBI" id="CHEBI:30616"/>
    </ligand>
</feature>
<keyword evidence="3" id="KW-0808">Transferase</keyword>
<dbReference type="Gene3D" id="1.10.510.10">
    <property type="entry name" value="Transferase(Phosphotransferase) domain 1"/>
    <property type="match status" value="1"/>
</dbReference>
<dbReference type="SUPFAM" id="SSF56112">
    <property type="entry name" value="Protein kinase-like (PK-like)"/>
    <property type="match status" value="1"/>
</dbReference>
<dbReference type="GO" id="GO:0006974">
    <property type="term" value="P:DNA damage response"/>
    <property type="evidence" value="ECO:0000318"/>
    <property type="project" value="GO_Central"/>
</dbReference>
<keyword evidence="6 9" id="KW-0067">ATP-binding</keyword>
<keyword evidence="13" id="KW-1185">Reference proteome</keyword>
<dbReference type="InterPro" id="IPR000719">
    <property type="entry name" value="Prot_kinase_dom"/>
</dbReference>
<dbReference type="SMART" id="SM00220">
    <property type="entry name" value="S_TKc"/>
    <property type="match status" value="1"/>
</dbReference>
<comment type="catalytic activity">
    <reaction evidence="7">
        <text>L-threonyl-[protein] + ATP = O-phospho-L-threonyl-[protein] + ADP + H(+)</text>
        <dbReference type="Rhea" id="RHEA:46608"/>
        <dbReference type="Rhea" id="RHEA-COMP:11060"/>
        <dbReference type="Rhea" id="RHEA-COMP:11605"/>
        <dbReference type="ChEBI" id="CHEBI:15378"/>
        <dbReference type="ChEBI" id="CHEBI:30013"/>
        <dbReference type="ChEBI" id="CHEBI:30616"/>
        <dbReference type="ChEBI" id="CHEBI:61977"/>
        <dbReference type="ChEBI" id="CHEBI:456216"/>
        <dbReference type="EC" id="2.7.11.1"/>
    </reaction>
</comment>
<dbReference type="GO" id="GO:0004674">
    <property type="term" value="F:protein serine/threonine kinase activity"/>
    <property type="evidence" value="ECO:0000318"/>
    <property type="project" value="GO_Central"/>
</dbReference>
<dbReference type="PANTHER" id="PTHR44899:SF7">
    <property type="entry name" value="NIMA-RELATED KINASE"/>
    <property type="match status" value="1"/>
</dbReference>
<evidence type="ECO:0000256" key="7">
    <source>
        <dbReference type="ARBA" id="ARBA00047899"/>
    </source>
</evidence>
<feature type="domain" description="Protein kinase" evidence="11">
    <location>
        <begin position="13"/>
        <end position="271"/>
    </location>
</feature>
<evidence type="ECO:0000256" key="10">
    <source>
        <dbReference type="RuleBase" id="RU000304"/>
    </source>
</evidence>
<dbReference type="PROSITE" id="PS00107">
    <property type="entry name" value="PROTEIN_KINASE_ATP"/>
    <property type="match status" value="1"/>
</dbReference>
<evidence type="ECO:0000256" key="8">
    <source>
        <dbReference type="ARBA" id="ARBA00048679"/>
    </source>
</evidence>
<dbReference type="Proteomes" id="UP000001357">
    <property type="component" value="Unassembled WGS sequence"/>
</dbReference>
<evidence type="ECO:0000256" key="2">
    <source>
        <dbReference type="ARBA" id="ARBA00022527"/>
    </source>
</evidence>
<dbReference type="InterPro" id="IPR011009">
    <property type="entry name" value="Kinase-like_dom_sf"/>
</dbReference>
<keyword evidence="4 9" id="KW-0547">Nucleotide-binding</keyword>
<comment type="similarity">
    <text evidence="10">Belongs to the protein kinase superfamily.</text>
</comment>
<dbReference type="PIRSF" id="PIRSF000654">
    <property type="entry name" value="Integrin-linked_kinase"/>
    <property type="match status" value="1"/>
</dbReference>
<dbReference type="InterPro" id="IPR017441">
    <property type="entry name" value="Protein_kinase_ATP_BS"/>
</dbReference>
<dbReference type="InParanoid" id="A9UYD5"/>
<proteinExistence type="inferred from homology"/>
<dbReference type="InterPro" id="IPR008271">
    <property type="entry name" value="Ser/Thr_kinase_AS"/>
</dbReference>
<evidence type="ECO:0000259" key="11">
    <source>
        <dbReference type="PROSITE" id="PS50011"/>
    </source>
</evidence>
<dbReference type="OMA" id="YACTVAT"/>
<evidence type="ECO:0000313" key="13">
    <source>
        <dbReference type="Proteomes" id="UP000001357"/>
    </source>
</evidence>
<dbReference type="eggNOG" id="KOG0589">
    <property type="taxonomic scope" value="Eukaryota"/>
</dbReference>
<evidence type="ECO:0000313" key="12">
    <source>
        <dbReference type="EMBL" id="EDQ89586.1"/>
    </source>
</evidence>
<dbReference type="AlphaFoldDB" id="A9UYD5"/>
<dbReference type="EMBL" id="CH991550">
    <property type="protein sequence ID" value="EDQ89586.1"/>
    <property type="molecule type" value="Genomic_DNA"/>
</dbReference>
<organism evidence="12 13">
    <name type="scientific">Monosiga brevicollis</name>
    <name type="common">Choanoflagellate</name>
    <dbReference type="NCBI Taxonomy" id="81824"/>
    <lineage>
        <taxon>Eukaryota</taxon>
        <taxon>Choanoflagellata</taxon>
        <taxon>Craspedida</taxon>
        <taxon>Salpingoecidae</taxon>
        <taxon>Monosiga</taxon>
    </lineage>
</organism>
<gene>
    <name evidence="12" type="ORF">MONBRDRAFT_25087</name>
</gene>
<evidence type="ECO:0000256" key="6">
    <source>
        <dbReference type="ARBA" id="ARBA00022840"/>
    </source>
</evidence>
<protein>
    <recommendedName>
        <fullName evidence="1">non-specific serine/threonine protein kinase</fullName>
        <ecNumber evidence="1">2.7.11.1</ecNumber>
    </recommendedName>
</protein>
<dbReference type="RefSeq" id="XP_001745615.1">
    <property type="nucleotide sequence ID" value="XM_001745563.1"/>
</dbReference>
<evidence type="ECO:0000256" key="4">
    <source>
        <dbReference type="ARBA" id="ARBA00022741"/>
    </source>
</evidence>
<evidence type="ECO:0000256" key="3">
    <source>
        <dbReference type="ARBA" id="ARBA00022679"/>
    </source>
</evidence>
<dbReference type="CDD" id="cd08215">
    <property type="entry name" value="STKc_Nek"/>
    <property type="match status" value="1"/>
</dbReference>